<feature type="domain" description="PH" evidence="4">
    <location>
        <begin position="72"/>
        <end position="185"/>
    </location>
</feature>
<dbReference type="RefSeq" id="XP_022257890.1">
    <property type="nucleotide sequence ID" value="XM_022402182.1"/>
</dbReference>
<evidence type="ECO:0000256" key="1">
    <source>
        <dbReference type="ARBA" id="ARBA00004236"/>
    </source>
</evidence>
<protein>
    <submittedName>
        <fullName evidence="6">PH and SEC7 domain-containing protein 3-like</fullName>
    </submittedName>
</protein>
<evidence type="ECO:0000259" key="4">
    <source>
        <dbReference type="PROSITE" id="PS50003"/>
    </source>
</evidence>
<evidence type="ECO:0000313" key="6">
    <source>
        <dbReference type="RefSeq" id="XP_022257890.1"/>
    </source>
</evidence>
<evidence type="ECO:0000256" key="2">
    <source>
        <dbReference type="ARBA" id="ARBA00022475"/>
    </source>
</evidence>
<dbReference type="InterPro" id="IPR001605">
    <property type="entry name" value="PH_dom-spectrin-type"/>
</dbReference>
<dbReference type="InterPro" id="IPR035999">
    <property type="entry name" value="Sec7_dom_sf"/>
</dbReference>
<proteinExistence type="predicted"/>
<dbReference type="GeneID" id="106473795"/>
<accession>A0ABM1TPT4</accession>
<dbReference type="PRINTS" id="PR00683">
    <property type="entry name" value="SPECTRINPH"/>
</dbReference>
<keyword evidence="2" id="KW-1003">Cell membrane</keyword>
<dbReference type="PROSITE" id="PS50003">
    <property type="entry name" value="PH_DOMAIN"/>
    <property type="match status" value="1"/>
</dbReference>
<keyword evidence="5" id="KW-1185">Reference proteome</keyword>
<dbReference type="SMART" id="SM00233">
    <property type="entry name" value="PH"/>
    <property type="match status" value="1"/>
</dbReference>
<dbReference type="SUPFAM" id="SSF48425">
    <property type="entry name" value="Sec7 domain"/>
    <property type="match status" value="1"/>
</dbReference>
<dbReference type="PANTHER" id="PTHR10663:SF376">
    <property type="entry name" value="PH AND SEC7 DOMAIN-CONTAINING PROTEIN"/>
    <property type="match status" value="1"/>
</dbReference>
<evidence type="ECO:0000313" key="5">
    <source>
        <dbReference type="Proteomes" id="UP000694941"/>
    </source>
</evidence>
<dbReference type="InterPro" id="IPR011993">
    <property type="entry name" value="PH-like_dom_sf"/>
</dbReference>
<dbReference type="InterPro" id="IPR001849">
    <property type="entry name" value="PH_domain"/>
</dbReference>
<comment type="subcellular location">
    <subcellularLocation>
        <location evidence="1">Cell membrane</location>
    </subcellularLocation>
</comment>
<organism evidence="5 6">
    <name type="scientific">Limulus polyphemus</name>
    <name type="common">Atlantic horseshoe crab</name>
    <dbReference type="NCBI Taxonomy" id="6850"/>
    <lineage>
        <taxon>Eukaryota</taxon>
        <taxon>Metazoa</taxon>
        <taxon>Ecdysozoa</taxon>
        <taxon>Arthropoda</taxon>
        <taxon>Chelicerata</taxon>
        <taxon>Merostomata</taxon>
        <taxon>Xiphosura</taxon>
        <taxon>Limulidae</taxon>
        <taxon>Limulus</taxon>
    </lineage>
</organism>
<dbReference type="SUPFAM" id="SSF50729">
    <property type="entry name" value="PH domain-like"/>
    <property type="match status" value="1"/>
</dbReference>
<dbReference type="InterPro" id="IPR041681">
    <property type="entry name" value="PH_9"/>
</dbReference>
<name>A0ABM1TPT4_LIMPO</name>
<evidence type="ECO:0000256" key="3">
    <source>
        <dbReference type="ARBA" id="ARBA00023136"/>
    </source>
</evidence>
<reference evidence="6" key="1">
    <citation type="submission" date="2025-08" db="UniProtKB">
        <authorList>
            <consortium name="RefSeq"/>
        </authorList>
    </citation>
    <scope>IDENTIFICATION</scope>
    <source>
        <tissue evidence="6">Muscle</tissue>
    </source>
</reference>
<dbReference type="InterPro" id="IPR023394">
    <property type="entry name" value="Sec7_C_sf"/>
</dbReference>
<dbReference type="CDD" id="cd13295">
    <property type="entry name" value="PH_EFA6"/>
    <property type="match status" value="1"/>
</dbReference>
<gene>
    <name evidence="6" type="primary">LOC106473795</name>
</gene>
<dbReference type="Gene3D" id="1.10.1000.11">
    <property type="entry name" value="Arf Nucleotide-binding Site Opener,domain 2"/>
    <property type="match status" value="1"/>
</dbReference>
<dbReference type="Pfam" id="PF15410">
    <property type="entry name" value="PH_9"/>
    <property type="match status" value="1"/>
</dbReference>
<keyword evidence="3" id="KW-0472">Membrane</keyword>
<dbReference type="InterPro" id="IPR000904">
    <property type="entry name" value="Sec7_dom"/>
</dbReference>
<dbReference type="Pfam" id="PF01369">
    <property type="entry name" value="Sec7"/>
    <property type="match status" value="1"/>
</dbReference>
<sequence>MTFPDFVKNLSSLNDGEDYPKELLKELYNSIKSSPLEWAVEDSGLRAGTQPTRQSFIGHNPFLEVPDPTYATEYKKGYVLKKCCLEPGGKKTPLGKRGWKMFYATLRDMVLFLHKDEHSVGKNQLYNSLHNAVHIHHCLATMAVDYRKKRHVFRLQSADQAEYLFQTADSADLVDWVNTINFVAASLSSPPLATAVGSQQRFQRPLLPVSHTKLSPVEQLKYQETLILELEKELDIHLSQPPEQGGKPRITHEFSEKEAYLRFELQRYKTYVDLLRSRVGQEQSFAENTLGEVDEVAEVEGREANSCVTKVQPSSRPGRNRVGNRSSYLAAIYNNEVEDCY</sequence>
<dbReference type="PANTHER" id="PTHR10663">
    <property type="entry name" value="GUANYL-NUCLEOTIDE EXCHANGE FACTOR"/>
    <property type="match status" value="1"/>
</dbReference>
<dbReference type="Gene3D" id="2.30.29.30">
    <property type="entry name" value="Pleckstrin-homology domain (PH domain)/Phosphotyrosine-binding domain (PTB)"/>
    <property type="match status" value="1"/>
</dbReference>
<dbReference type="Proteomes" id="UP000694941">
    <property type="component" value="Unplaced"/>
</dbReference>